<proteinExistence type="predicted"/>
<name>A0A413YWS7_9FIRM</name>
<dbReference type="AlphaFoldDB" id="A0A413YWS7"/>
<gene>
    <name evidence="1" type="ORF">DW856_17115</name>
</gene>
<comment type="caution">
    <text evidence="1">The sequence shown here is derived from an EMBL/GenBank/DDBJ whole genome shotgun (WGS) entry which is preliminary data.</text>
</comment>
<organism evidence="1 2">
    <name type="scientific">Roseburia intestinalis</name>
    <dbReference type="NCBI Taxonomy" id="166486"/>
    <lineage>
        <taxon>Bacteria</taxon>
        <taxon>Bacillati</taxon>
        <taxon>Bacillota</taxon>
        <taxon>Clostridia</taxon>
        <taxon>Lachnospirales</taxon>
        <taxon>Lachnospiraceae</taxon>
        <taxon>Roseburia</taxon>
    </lineage>
</organism>
<dbReference type="RefSeq" id="WP_118599092.1">
    <property type="nucleotide sequence ID" value="NZ_QSHO01000020.1"/>
</dbReference>
<dbReference type="Proteomes" id="UP000283513">
    <property type="component" value="Unassembled WGS sequence"/>
</dbReference>
<accession>A0A413YWS7</accession>
<protein>
    <submittedName>
        <fullName evidence="1">Uncharacterized protein</fullName>
    </submittedName>
</protein>
<reference evidence="1 2" key="1">
    <citation type="submission" date="2018-08" db="EMBL/GenBank/DDBJ databases">
        <title>A genome reference for cultivated species of the human gut microbiota.</title>
        <authorList>
            <person name="Zou Y."/>
            <person name="Xue W."/>
            <person name="Luo G."/>
        </authorList>
    </citation>
    <scope>NUCLEOTIDE SEQUENCE [LARGE SCALE GENOMIC DNA]</scope>
    <source>
        <strain evidence="1 2">AM37-1AC</strain>
    </source>
</reference>
<dbReference type="EMBL" id="QSHO01000020">
    <property type="protein sequence ID" value="RHC13515.1"/>
    <property type="molecule type" value="Genomic_DNA"/>
</dbReference>
<evidence type="ECO:0000313" key="1">
    <source>
        <dbReference type="EMBL" id="RHC13515.1"/>
    </source>
</evidence>
<evidence type="ECO:0000313" key="2">
    <source>
        <dbReference type="Proteomes" id="UP000283513"/>
    </source>
</evidence>
<sequence length="250" mass="29074">MKSLTKSTKDQKIIILNGANEEDIFKKWLNVIGMLEEDFLKFSETDGFEIRKKLLETDHNFYEISMLFKKNNVEEKIGYSFLVKADDAKELGIVVRILLCISEKLDAACKKETLHYYELDFEGYERSDDNDAYALCLKTDIKDLTETDAAMLAVEGGVNGKLTYLREISFDEAEKYFDVSNLTVYHRTKIGGIYKRPHMPNNMACERYRGKYANPFWKDELVCTNDAIHTYMYFRLITMQFAAENNISLD</sequence>